<proteinExistence type="predicted"/>
<reference evidence="2" key="1">
    <citation type="submission" date="2016-02" db="EMBL/GenBank/DDBJ databases">
        <title>Comparative genomics of biotechnologically important yeasts.</title>
        <authorList>
            <consortium name="DOE Joint Genome Institute"/>
            <person name="Riley R."/>
            <person name="Haridas S."/>
            <person name="Wolfe K.H."/>
            <person name="Lopes M.R."/>
            <person name="Hittinger C.T."/>
            <person name="Goker M."/>
            <person name="Salamov A."/>
            <person name="Wisecaver J."/>
            <person name="Long T.M."/>
            <person name="Aerts A.L."/>
            <person name="Barry K."/>
            <person name="Choi C."/>
            <person name="Clum A."/>
            <person name="Coughlan A.Y."/>
            <person name="Deshpande S."/>
            <person name="Douglass A.P."/>
            <person name="Hanson S.J."/>
            <person name="Klenk H.-P."/>
            <person name="Labutti K."/>
            <person name="Lapidus A."/>
            <person name="Lindquist E."/>
            <person name="Lipzen A."/>
            <person name="Meier-Kolthoff J.P."/>
            <person name="Ohm R.A."/>
            <person name="Otillar R.P."/>
            <person name="Pangilinan J."/>
            <person name="Peng Y."/>
            <person name="Rokas A."/>
            <person name="Rosa C.A."/>
            <person name="Scheuner C."/>
            <person name="Sibirny A.A."/>
            <person name="Slot J.C."/>
            <person name="Stielow J.B."/>
            <person name="Sun H."/>
            <person name="Kurtzman C.P."/>
            <person name="Blackwell M."/>
            <person name="Jeffries T.W."/>
            <person name="Grigoriev I.V."/>
        </authorList>
    </citation>
    <scope>NUCLEOTIDE SEQUENCE [LARGE SCALE GENOMIC DNA]</scope>
    <source>
        <strain evidence="2">NRRL Y-17796</strain>
    </source>
</reference>
<protein>
    <submittedName>
        <fullName evidence="1">Uncharacterized protein</fullName>
    </submittedName>
</protein>
<keyword evidence="2" id="KW-1185">Reference proteome</keyword>
<name>A0A1E4TLW0_9ASCO</name>
<dbReference type="EMBL" id="KV453841">
    <property type="protein sequence ID" value="ODV92734.1"/>
    <property type="molecule type" value="Genomic_DNA"/>
</dbReference>
<evidence type="ECO:0000313" key="2">
    <source>
        <dbReference type="Proteomes" id="UP000095023"/>
    </source>
</evidence>
<dbReference type="Proteomes" id="UP000095023">
    <property type="component" value="Unassembled WGS sequence"/>
</dbReference>
<sequence length="322" mass="36518">MIQPTRKSLLKHDNRRYPEAYRNRVIAVKSLFLDIEYWSDYEQDLLKWSRAGILGWNGDASKTAKGPEVKVAERSWEPNDINEGRLFYVDPKQQYSIALNKQPCPEAYWTVFTVFRNADDFVISLYNNTKAEDTETENMYVTFGMEPTTGQVTGSIGKYTVTKVTFKRNTDPGFKIAFKDHLLVSEGRNSVGTFYRGGSKALDHKGAVEAKRAAFQSDTDFDSIGSKKHNLVSQSVKHSSVFTRLRRKFMSSSMAYIDGVGNLWTIKQDGPLRIHNRLGAEVAIAFPIQNDALRAAEIAVPVTIKRCDKFLLIATLSLFQYL</sequence>
<dbReference type="AlphaFoldDB" id="A0A1E4TLW0"/>
<accession>A0A1E4TLW0</accession>
<evidence type="ECO:0000313" key="1">
    <source>
        <dbReference type="EMBL" id="ODV92734.1"/>
    </source>
</evidence>
<organism evidence="1 2">
    <name type="scientific">Tortispora caseinolytica NRRL Y-17796</name>
    <dbReference type="NCBI Taxonomy" id="767744"/>
    <lineage>
        <taxon>Eukaryota</taxon>
        <taxon>Fungi</taxon>
        <taxon>Dikarya</taxon>
        <taxon>Ascomycota</taxon>
        <taxon>Saccharomycotina</taxon>
        <taxon>Trigonopsidomycetes</taxon>
        <taxon>Trigonopsidales</taxon>
        <taxon>Trigonopsidaceae</taxon>
        <taxon>Tortispora</taxon>
    </lineage>
</organism>
<gene>
    <name evidence="1" type="ORF">CANCADRAFT_91037</name>
</gene>